<keyword evidence="5" id="KW-1185">Reference proteome</keyword>
<dbReference type="InterPro" id="IPR013083">
    <property type="entry name" value="Znf_RING/FYVE/PHD"/>
</dbReference>
<gene>
    <name evidence="4" type="ORF">Poli38472_010970</name>
</gene>
<dbReference type="Pfam" id="PF13920">
    <property type="entry name" value="zf-C3HC4_3"/>
    <property type="match status" value="1"/>
</dbReference>
<evidence type="ECO:0000259" key="3">
    <source>
        <dbReference type="PROSITE" id="PS50089"/>
    </source>
</evidence>
<feature type="region of interest" description="Disordered" evidence="2">
    <location>
        <begin position="1"/>
        <end position="61"/>
    </location>
</feature>
<dbReference type="EMBL" id="SPLM01000075">
    <property type="protein sequence ID" value="TMW61907.1"/>
    <property type="molecule type" value="Genomic_DNA"/>
</dbReference>
<feature type="compositionally biased region" description="Low complexity" evidence="2">
    <location>
        <begin position="35"/>
        <end position="59"/>
    </location>
</feature>
<dbReference type="PROSITE" id="PS50089">
    <property type="entry name" value="ZF_RING_2"/>
    <property type="match status" value="1"/>
</dbReference>
<dbReference type="OrthoDB" id="199205at2759"/>
<dbReference type="InterPro" id="IPR001841">
    <property type="entry name" value="Znf_RING"/>
</dbReference>
<feature type="domain" description="RING-type" evidence="3">
    <location>
        <begin position="90"/>
        <end position="137"/>
    </location>
</feature>
<comment type="caution">
    <text evidence="4">The sequence shown here is derived from an EMBL/GenBank/DDBJ whole genome shotgun (WGS) entry which is preliminary data.</text>
</comment>
<proteinExistence type="predicted"/>
<evidence type="ECO:0000313" key="4">
    <source>
        <dbReference type="EMBL" id="TMW61907.1"/>
    </source>
</evidence>
<evidence type="ECO:0000256" key="1">
    <source>
        <dbReference type="PROSITE-ProRule" id="PRU00175"/>
    </source>
</evidence>
<accession>A0A8K1FJK5</accession>
<name>A0A8K1FJK5_PYTOL</name>
<dbReference type="Gene3D" id="3.30.40.10">
    <property type="entry name" value="Zinc/RING finger domain, C3HC4 (zinc finger)"/>
    <property type="match status" value="1"/>
</dbReference>
<reference evidence="4" key="1">
    <citation type="submission" date="2019-03" db="EMBL/GenBank/DDBJ databases">
        <title>Long read genome sequence of the mycoparasitic Pythium oligandrum ATCC 38472 isolated from sugarbeet rhizosphere.</title>
        <authorList>
            <person name="Gaulin E."/>
        </authorList>
    </citation>
    <scope>NUCLEOTIDE SEQUENCE</scope>
    <source>
        <strain evidence="4">ATCC 38472_TT</strain>
    </source>
</reference>
<protein>
    <recommendedName>
        <fullName evidence="3">RING-type domain-containing protein</fullName>
    </recommendedName>
</protein>
<keyword evidence="1" id="KW-0862">Zinc</keyword>
<feature type="region of interest" description="Disordered" evidence="2">
    <location>
        <begin position="177"/>
        <end position="202"/>
    </location>
</feature>
<dbReference type="Proteomes" id="UP000794436">
    <property type="component" value="Unassembled WGS sequence"/>
</dbReference>
<dbReference type="GO" id="GO:0008270">
    <property type="term" value="F:zinc ion binding"/>
    <property type="evidence" value="ECO:0007669"/>
    <property type="project" value="UniProtKB-KW"/>
</dbReference>
<organism evidence="4 5">
    <name type="scientific">Pythium oligandrum</name>
    <name type="common">Mycoparasitic fungus</name>
    <dbReference type="NCBI Taxonomy" id="41045"/>
    <lineage>
        <taxon>Eukaryota</taxon>
        <taxon>Sar</taxon>
        <taxon>Stramenopiles</taxon>
        <taxon>Oomycota</taxon>
        <taxon>Peronosporomycetes</taxon>
        <taxon>Pythiales</taxon>
        <taxon>Pythiaceae</taxon>
        <taxon>Pythium</taxon>
    </lineage>
</organism>
<sequence>MSQEQALRLRSQPTLPPIQDGCEANTVSMGTGCASSMPSSSRTRSFTAQNEAAQAQNQESDSPMYVLKDYDSLRSFTRRGDGSYPTESKCLMCKLQPITTIFYPCQHKCVCNTCLRDYSIGEYGLSNPPVRTTCPLCLTTIRLLLPHNGREEELYWQWISKVEPVLPMLYPDNGALRSRSESGKHVGGPSPPRARRASAPVSPRKFQRRIIKLQEEESVVPDDQMRTASDGVLLRTRVVSEESYRRSSSACTML</sequence>
<keyword evidence="1" id="KW-0863">Zinc-finger</keyword>
<evidence type="ECO:0000313" key="5">
    <source>
        <dbReference type="Proteomes" id="UP000794436"/>
    </source>
</evidence>
<evidence type="ECO:0000256" key="2">
    <source>
        <dbReference type="SAM" id="MobiDB-lite"/>
    </source>
</evidence>
<dbReference type="AlphaFoldDB" id="A0A8K1FJK5"/>
<keyword evidence="1" id="KW-0479">Metal-binding</keyword>